<sequence>MARFNEVTNRTDEATAKSYEAAARSDEATARSAETTVRSDEATARSDKATVKSDYFAKALKSGKSTVKATVKSDYFAKAPMGEDVQRVPLSHIPLIPLLSFEILVFLTFLFTSTRVKVSIYREGETIYPLLRDVALSPDMPGGSNAMKQMFTFALRSARKVLLQEIMF</sequence>
<comment type="caution">
    <text evidence="3">The sequence shown here is derived from an EMBL/GenBank/DDBJ whole genome shotgun (WGS) entry which is preliminary data.</text>
</comment>
<keyword evidence="2" id="KW-1133">Transmembrane helix</keyword>
<feature type="region of interest" description="Disordered" evidence="1">
    <location>
        <begin position="1"/>
        <end position="48"/>
    </location>
</feature>
<keyword evidence="2" id="KW-0812">Transmembrane</keyword>
<dbReference type="EMBL" id="JADBGQ010000004">
    <property type="protein sequence ID" value="KAG5400836.1"/>
    <property type="molecule type" value="Genomic_DNA"/>
</dbReference>
<evidence type="ECO:0000313" key="3">
    <source>
        <dbReference type="EMBL" id="KAG5400836.1"/>
    </source>
</evidence>
<evidence type="ECO:0000256" key="2">
    <source>
        <dbReference type="SAM" id="Phobius"/>
    </source>
</evidence>
<feature type="transmembrane region" description="Helical" evidence="2">
    <location>
        <begin position="93"/>
        <end position="112"/>
    </location>
</feature>
<name>A0ABQ7MT20_BRACM</name>
<organism evidence="3 4">
    <name type="scientific">Brassica rapa subsp. trilocularis</name>
    <dbReference type="NCBI Taxonomy" id="1813537"/>
    <lineage>
        <taxon>Eukaryota</taxon>
        <taxon>Viridiplantae</taxon>
        <taxon>Streptophyta</taxon>
        <taxon>Embryophyta</taxon>
        <taxon>Tracheophyta</taxon>
        <taxon>Spermatophyta</taxon>
        <taxon>Magnoliopsida</taxon>
        <taxon>eudicotyledons</taxon>
        <taxon>Gunneridae</taxon>
        <taxon>Pentapetalae</taxon>
        <taxon>rosids</taxon>
        <taxon>malvids</taxon>
        <taxon>Brassicales</taxon>
        <taxon>Brassicaceae</taxon>
        <taxon>Brassiceae</taxon>
        <taxon>Brassica</taxon>
    </lineage>
</organism>
<accession>A0ABQ7MT20</accession>
<protein>
    <submittedName>
        <fullName evidence="3">Uncharacterized protein</fullName>
    </submittedName>
</protein>
<keyword evidence="2" id="KW-0472">Membrane</keyword>
<proteinExistence type="predicted"/>
<evidence type="ECO:0000313" key="4">
    <source>
        <dbReference type="Proteomes" id="UP000823674"/>
    </source>
</evidence>
<reference evidence="3 4" key="1">
    <citation type="submission" date="2021-03" db="EMBL/GenBank/DDBJ databases">
        <authorList>
            <person name="King G.J."/>
            <person name="Bancroft I."/>
            <person name="Baten A."/>
            <person name="Bloomfield J."/>
            <person name="Borpatragohain P."/>
            <person name="He Z."/>
            <person name="Irish N."/>
            <person name="Irwin J."/>
            <person name="Liu K."/>
            <person name="Mauleon R.P."/>
            <person name="Moore J."/>
            <person name="Morris R."/>
            <person name="Ostergaard L."/>
            <person name="Wang B."/>
            <person name="Wells R."/>
        </authorList>
    </citation>
    <scope>NUCLEOTIDE SEQUENCE [LARGE SCALE GENOMIC DNA]</scope>
    <source>
        <strain evidence="3">R-o-18</strain>
        <tissue evidence="3">Leaf</tissue>
    </source>
</reference>
<feature type="compositionally biased region" description="Basic and acidic residues" evidence="1">
    <location>
        <begin position="37"/>
        <end position="48"/>
    </location>
</feature>
<keyword evidence="4" id="KW-1185">Reference proteome</keyword>
<dbReference type="Proteomes" id="UP000823674">
    <property type="component" value="Chromosome A04"/>
</dbReference>
<evidence type="ECO:0000256" key="1">
    <source>
        <dbReference type="SAM" id="MobiDB-lite"/>
    </source>
</evidence>
<gene>
    <name evidence="3" type="primary">A04p016310.1_BraROA</name>
    <name evidence="3" type="ORF">IGI04_015443</name>
</gene>